<dbReference type="Pfam" id="PF01728">
    <property type="entry name" value="FtsJ"/>
    <property type="match status" value="1"/>
</dbReference>
<dbReference type="InterPro" id="IPR029063">
    <property type="entry name" value="SAM-dependent_MTases_sf"/>
</dbReference>
<dbReference type="Gene3D" id="3.40.50.150">
    <property type="entry name" value="Vaccinia Virus protein VP39"/>
    <property type="match status" value="1"/>
</dbReference>
<dbReference type="AlphaFoldDB" id="A0A382NQC9"/>
<evidence type="ECO:0000256" key="4">
    <source>
        <dbReference type="ARBA" id="ARBA00022691"/>
    </source>
</evidence>
<gene>
    <name evidence="6" type="ORF">METZ01_LOCUS316227</name>
</gene>
<dbReference type="CDD" id="cd02440">
    <property type="entry name" value="AdoMet_MTases"/>
    <property type="match status" value="1"/>
</dbReference>
<dbReference type="InterPro" id="IPR050082">
    <property type="entry name" value="RNA_methyltr_RlmE"/>
</dbReference>
<feature type="non-terminal residue" evidence="6">
    <location>
        <position position="117"/>
    </location>
</feature>
<dbReference type="PANTHER" id="PTHR10920">
    <property type="entry name" value="RIBOSOMAL RNA METHYLTRANSFERASE"/>
    <property type="match status" value="1"/>
</dbReference>
<dbReference type="InterPro" id="IPR002877">
    <property type="entry name" value="RNA_MeTrfase_FtsJ_dom"/>
</dbReference>
<dbReference type="GO" id="GO:0008650">
    <property type="term" value="F:rRNA (uridine-2'-O-)-methyltransferase activity"/>
    <property type="evidence" value="ECO:0007669"/>
    <property type="project" value="TreeGrafter"/>
</dbReference>
<evidence type="ECO:0000259" key="5">
    <source>
        <dbReference type="Pfam" id="PF01728"/>
    </source>
</evidence>
<reference evidence="6" key="1">
    <citation type="submission" date="2018-05" db="EMBL/GenBank/DDBJ databases">
        <authorList>
            <person name="Lanie J.A."/>
            <person name="Ng W.-L."/>
            <person name="Kazmierczak K.M."/>
            <person name="Andrzejewski T.M."/>
            <person name="Davidsen T.M."/>
            <person name="Wayne K.J."/>
            <person name="Tettelin H."/>
            <person name="Glass J.I."/>
            <person name="Rusch D."/>
            <person name="Podicherti R."/>
            <person name="Tsui H.-C.T."/>
            <person name="Winkler M.E."/>
        </authorList>
    </citation>
    <scope>NUCLEOTIDE SEQUENCE</scope>
</reference>
<proteinExistence type="predicted"/>
<keyword evidence="3" id="KW-0808">Transferase</keyword>
<dbReference type="SUPFAM" id="SSF53335">
    <property type="entry name" value="S-adenosyl-L-methionine-dependent methyltransferases"/>
    <property type="match status" value="1"/>
</dbReference>
<keyword evidence="2" id="KW-0489">Methyltransferase</keyword>
<name>A0A382NQC9_9ZZZZ</name>
<evidence type="ECO:0000256" key="1">
    <source>
        <dbReference type="ARBA" id="ARBA00022552"/>
    </source>
</evidence>
<protein>
    <recommendedName>
        <fullName evidence="5">Ribosomal RNA methyltransferase FtsJ domain-containing protein</fullName>
    </recommendedName>
</protein>
<keyword evidence="1" id="KW-0698">rRNA processing</keyword>
<evidence type="ECO:0000256" key="2">
    <source>
        <dbReference type="ARBA" id="ARBA00022603"/>
    </source>
</evidence>
<accession>A0A382NQC9</accession>
<evidence type="ECO:0000313" key="6">
    <source>
        <dbReference type="EMBL" id="SVC63373.1"/>
    </source>
</evidence>
<dbReference type="EMBL" id="UINC01102054">
    <property type="protein sequence ID" value="SVC63373.1"/>
    <property type="molecule type" value="Genomic_DNA"/>
</dbReference>
<organism evidence="6">
    <name type="scientific">marine metagenome</name>
    <dbReference type="NCBI Taxonomy" id="408172"/>
    <lineage>
        <taxon>unclassified sequences</taxon>
        <taxon>metagenomes</taxon>
        <taxon>ecological metagenomes</taxon>
    </lineage>
</organism>
<evidence type="ECO:0000256" key="3">
    <source>
        <dbReference type="ARBA" id="ARBA00022679"/>
    </source>
</evidence>
<keyword evidence="4" id="KW-0949">S-adenosyl-L-methionine</keyword>
<dbReference type="PANTHER" id="PTHR10920:SF18">
    <property type="entry name" value="RRNA METHYLTRANSFERASE 2, MITOCHONDRIAL"/>
    <property type="match status" value="1"/>
</dbReference>
<feature type="domain" description="Ribosomal RNA methyltransferase FtsJ" evidence="5">
    <location>
        <begin position="24"/>
        <end position="117"/>
    </location>
</feature>
<sequence>MKSKNWLQRHKKDMYVKKAKKEDYLTRSAFKLIEIEKKFKIISNSKQILELGSSPGGWSQVICNINKKSSIHAFDLLEMKFSHENINFFRQDFLKYDFKSFNKKYDLILSDIAPNTT</sequence>